<sequence length="345" mass="38993">MNVHIIGALPGELGGTTILLKQLVDDITCNDEINLEVSDTSDISSLSFFSKFKFIYTVFKRTRFNDITAVHVSANGSVTIAPITLIFCKLFGKRFNFRMFGGVYDKYYNRSNLVLSTIIKFLLIKSDLVYFETKHLVSYFSKIFPKANIKHYTNSRPLTTVRTADIKRNNFIFLGAIKESKGINTILEASDNLISGHVDFYGPILEPELRRSIEESNNCYYKGICQHEHILDTLNGYKCLLLPTKHFGEGYPGVIIEAYSLGIPVITTDWQSIPEIVDNGITGFLIPPSDVKELNSKMSEVIGMDNKKYEMLSSNCTSYFNNNFDSRLLSELYISDLMGLVGKHD</sequence>
<keyword evidence="2" id="KW-1185">Reference proteome</keyword>
<evidence type="ECO:0000313" key="1">
    <source>
        <dbReference type="EMBL" id="MEZ8180666.1"/>
    </source>
</evidence>
<dbReference type="RefSeq" id="WP_371690743.1">
    <property type="nucleotide sequence ID" value="NZ_JBGONW010000005.1"/>
</dbReference>
<dbReference type="EC" id="2.4.-.-" evidence="1"/>
<name>A0ABV4LRN7_VIBSP</name>
<dbReference type="Proteomes" id="UP001569200">
    <property type="component" value="Unassembled WGS sequence"/>
</dbReference>
<dbReference type="Gene3D" id="3.40.50.2000">
    <property type="entry name" value="Glycogen Phosphorylase B"/>
    <property type="match status" value="2"/>
</dbReference>
<keyword evidence="1" id="KW-0328">Glycosyltransferase</keyword>
<organism evidence="1 2">
    <name type="scientific">Vibrio splendidus</name>
    <dbReference type="NCBI Taxonomy" id="29497"/>
    <lineage>
        <taxon>Bacteria</taxon>
        <taxon>Pseudomonadati</taxon>
        <taxon>Pseudomonadota</taxon>
        <taxon>Gammaproteobacteria</taxon>
        <taxon>Vibrionales</taxon>
        <taxon>Vibrionaceae</taxon>
        <taxon>Vibrio</taxon>
    </lineage>
</organism>
<dbReference type="GO" id="GO:0016757">
    <property type="term" value="F:glycosyltransferase activity"/>
    <property type="evidence" value="ECO:0007669"/>
    <property type="project" value="UniProtKB-KW"/>
</dbReference>
<evidence type="ECO:0000313" key="2">
    <source>
        <dbReference type="Proteomes" id="UP001569200"/>
    </source>
</evidence>
<comment type="caution">
    <text evidence="1">The sequence shown here is derived from an EMBL/GenBank/DDBJ whole genome shotgun (WGS) entry which is preliminary data.</text>
</comment>
<gene>
    <name evidence="1" type="ORF">ACED33_08265</name>
</gene>
<proteinExistence type="predicted"/>
<dbReference type="EMBL" id="JBGOOW010000006">
    <property type="protein sequence ID" value="MEZ8180666.1"/>
    <property type="molecule type" value="Genomic_DNA"/>
</dbReference>
<reference evidence="1 2" key="1">
    <citation type="submission" date="2024-06" db="EMBL/GenBank/DDBJ databases">
        <authorList>
            <person name="Steensen K."/>
            <person name="Seneca J."/>
            <person name="Bartlau N."/>
            <person name="Yu A.X."/>
            <person name="Polz M.F."/>
        </authorList>
    </citation>
    <scope>NUCLEOTIDE SEQUENCE [LARGE SCALE GENOMIC DNA]</scope>
    <source>
        <strain evidence="1 2">1F145</strain>
    </source>
</reference>
<keyword evidence="1" id="KW-0808">Transferase</keyword>
<accession>A0ABV4LRN7</accession>
<protein>
    <submittedName>
        <fullName evidence="1">Glycosyltransferase</fullName>
        <ecNumber evidence="1">2.4.-.-</ecNumber>
    </submittedName>
</protein>
<dbReference type="Pfam" id="PF13692">
    <property type="entry name" value="Glyco_trans_1_4"/>
    <property type="match status" value="1"/>
</dbReference>
<dbReference type="SUPFAM" id="SSF53756">
    <property type="entry name" value="UDP-Glycosyltransferase/glycogen phosphorylase"/>
    <property type="match status" value="1"/>
</dbReference>
<dbReference type="PANTHER" id="PTHR12526">
    <property type="entry name" value="GLYCOSYLTRANSFERASE"/>
    <property type="match status" value="1"/>
</dbReference>